<keyword evidence="2" id="KW-0472">Membrane</keyword>
<feature type="transmembrane region" description="Helical" evidence="2">
    <location>
        <begin position="164"/>
        <end position="183"/>
    </location>
</feature>
<feature type="region of interest" description="Disordered" evidence="1">
    <location>
        <begin position="64"/>
        <end position="85"/>
    </location>
</feature>
<evidence type="ECO:0000313" key="3">
    <source>
        <dbReference type="EMBL" id="KAF9630609.1"/>
    </source>
</evidence>
<comment type="caution">
    <text evidence="3">The sequence shown here is derived from an EMBL/GenBank/DDBJ whole genome shotgun (WGS) entry which is preliminary data.</text>
</comment>
<dbReference type="EMBL" id="MDYX01000040">
    <property type="protein sequence ID" value="KAF9630609.1"/>
    <property type="molecule type" value="Genomic_DNA"/>
</dbReference>
<organism evidence="3 4">
    <name type="scientific">Lasiodiplodia theobromae</name>
    <dbReference type="NCBI Taxonomy" id="45133"/>
    <lineage>
        <taxon>Eukaryota</taxon>
        <taxon>Fungi</taxon>
        <taxon>Dikarya</taxon>
        <taxon>Ascomycota</taxon>
        <taxon>Pezizomycotina</taxon>
        <taxon>Dothideomycetes</taxon>
        <taxon>Dothideomycetes incertae sedis</taxon>
        <taxon>Botryosphaeriales</taxon>
        <taxon>Botryosphaeriaceae</taxon>
        <taxon>Lasiodiplodia</taxon>
    </lineage>
</organism>
<reference evidence="3" key="2">
    <citation type="journal article" date="2018" name="DNA Res.">
        <title>Comparative genome and transcriptome analyses reveal adaptations to opportunistic infections in woody plant degrading pathogens of Botryosphaeriaceae.</title>
        <authorList>
            <person name="Yan J.Y."/>
            <person name="Zhao W.S."/>
            <person name="Chen Z."/>
            <person name="Xing Q.K."/>
            <person name="Zhang W."/>
            <person name="Chethana K.W.T."/>
            <person name="Xue M.F."/>
            <person name="Xu J.P."/>
            <person name="Phillips A.J.L."/>
            <person name="Wang Y."/>
            <person name="Liu J.H."/>
            <person name="Liu M."/>
            <person name="Zhou Y."/>
            <person name="Jayawardena R.S."/>
            <person name="Manawasinghe I.S."/>
            <person name="Huang J.B."/>
            <person name="Qiao G.H."/>
            <person name="Fu C.Y."/>
            <person name="Guo F.F."/>
            <person name="Dissanayake A.J."/>
            <person name="Peng Y.L."/>
            <person name="Hyde K.D."/>
            <person name="Li X.H."/>
        </authorList>
    </citation>
    <scope>NUCLEOTIDE SEQUENCE</scope>
    <source>
        <strain evidence="3">CSS-01s</strain>
    </source>
</reference>
<proteinExistence type="predicted"/>
<name>A0A8H7MC22_9PEZI</name>
<protein>
    <submittedName>
        <fullName evidence="3">Uncharacterized protein</fullName>
    </submittedName>
</protein>
<feature type="region of interest" description="Disordered" evidence="1">
    <location>
        <begin position="108"/>
        <end position="136"/>
    </location>
</feature>
<reference evidence="3" key="1">
    <citation type="submission" date="2016-08" db="EMBL/GenBank/DDBJ databases">
        <authorList>
            <person name="Yan J."/>
        </authorList>
    </citation>
    <scope>NUCLEOTIDE SEQUENCE</scope>
    <source>
        <strain evidence="3">CSS-01s</strain>
    </source>
</reference>
<accession>A0A8H7MC22</accession>
<dbReference type="AlphaFoldDB" id="A0A8H7MC22"/>
<evidence type="ECO:0000256" key="2">
    <source>
        <dbReference type="SAM" id="Phobius"/>
    </source>
</evidence>
<evidence type="ECO:0000256" key="1">
    <source>
        <dbReference type="SAM" id="MobiDB-lite"/>
    </source>
</evidence>
<feature type="compositionally biased region" description="Polar residues" evidence="1">
    <location>
        <begin position="30"/>
        <end position="39"/>
    </location>
</feature>
<keyword evidence="2" id="KW-0812">Transmembrane</keyword>
<keyword evidence="2" id="KW-1133">Transmembrane helix</keyword>
<sequence>MAGSGGGGRKRLSWWDDYEDRKSRGAYTPLTASVPSSPGGTKMPDFDGNDDCYLDDWKDLSMGIMDDADDEGDDSTRHNRKSSGFEEMTIVEDGVAVRDLFFSSPRSSFHDDVGSGGGEGGSRRSSVAFPYGHRRSSSAGSRRLFLLQLDRQRQEVVRGRRMKLALVGGGLGLFMLMCVLYALSWMSG</sequence>
<dbReference type="Proteomes" id="UP000627934">
    <property type="component" value="Unassembled WGS sequence"/>
</dbReference>
<evidence type="ECO:0000313" key="4">
    <source>
        <dbReference type="Proteomes" id="UP000627934"/>
    </source>
</evidence>
<feature type="region of interest" description="Disordered" evidence="1">
    <location>
        <begin position="25"/>
        <end position="48"/>
    </location>
</feature>
<gene>
    <name evidence="3" type="ORF">BFW01_g1171</name>
</gene>